<accession>A0A6C0CIJ3</accession>
<organism evidence="2">
    <name type="scientific">viral metagenome</name>
    <dbReference type="NCBI Taxonomy" id="1070528"/>
    <lineage>
        <taxon>unclassified sequences</taxon>
        <taxon>metagenomes</taxon>
        <taxon>organismal metagenomes</taxon>
    </lineage>
</organism>
<sequence length="615" mass="69323">MRRSKFGNGVTIQDHANLYGGDKPVRRGKGGRRESTVLSSVDLREYAEMPEIDTRTETSFRSIPRSDDRTKNDDRVVSDHLDPTSRQTINHLRETIVTGETIQAPPPSKAPDFKLRSRNARTRNPVQLPHQDDLEVSAHSTTVRNRDPRKVTGIKHIPDQQEGPTIDVRPDRTVQSKRDSHVDPNFVSSEQINIDGDTRPQQTLREKQQGFRPGPTSSGFDSSIFVALRIPKLEKISVKASRTRPTTTENLPDIDTNSRRHSTHKEKKAVTKIPTYDRDREEVGVTNKGVSKGSRKRKISSKIRSEKTIDDIRVAGGFTKAAKDFGKQKPTREFSLSKDEAEIAVQPREKSRSKKRETVSAQGAADIDRKELTSSHQSSETKKRSNLVGSQSDVDREEVTTRSSGRIKEKKTIQAESQADVDREEVTNRTEVRVKEKKTIQAESQADVDREEVTNRTEVRVKEKQKKSHNSGHVTDQDEIPSVASKPTSRGKGKKKAVGSRKVHVAETDRPQISYVKYDPSSKIMEDKIKQTAPQSEAGRKEESIEVRMTPKSSERQKVVPIPHIVEGEDDSFSEPVLQDPMQSRKRQEIVPREVSAGVDSSDRIENPKIKIVFD</sequence>
<feature type="region of interest" description="Disordered" evidence="1">
    <location>
        <begin position="190"/>
        <end position="221"/>
    </location>
</feature>
<feature type="region of interest" description="Disordered" evidence="1">
    <location>
        <begin position="317"/>
        <end position="506"/>
    </location>
</feature>
<feature type="region of interest" description="Disordered" evidence="1">
    <location>
        <begin position="98"/>
        <end position="117"/>
    </location>
</feature>
<feature type="compositionally biased region" description="Basic and acidic residues" evidence="1">
    <location>
        <begin position="366"/>
        <end position="383"/>
    </location>
</feature>
<feature type="compositionally biased region" description="Basic and acidic residues" evidence="1">
    <location>
        <begin position="393"/>
        <end position="413"/>
    </location>
</feature>
<feature type="compositionally biased region" description="Basic residues" evidence="1">
    <location>
        <begin position="489"/>
        <end position="503"/>
    </location>
</feature>
<feature type="compositionally biased region" description="Basic and acidic residues" evidence="1">
    <location>
        <begin position="321"/>
        <end position="341"/>
    </location>
</feature>
<proteinExistence type="predicted"/>
<evidence type="ECO:0000256" key="1">
    <source>
        <dbReference type="SAM" id="MobiDB-lite"/>
    </source>
</evidence>
<feature type="compositionally biased region" description="Basic and acidic residues" evidence="1">
    <location>
        <begin position="420"/>
        <end position="440"/>
    </location>
</feature>
<dbReference type="EMBL" id="MN739412">
    <property type="protein sequence ID" value="QHT03489.1"/>
    <property type="molecule type" value="Genomic_DNA"/>
</dbReference>
<evidence type="ECO:0000313" key="2">
    <source>
        <dbReference type="EMBL" id="QHT03489.1"/>
    </source>
</evidence>
<feature type="region of interest" description="Disordered" evidence="1">
    <location>
        <begin position="526"/>
        <end position="602"/>
    </location>
</feature>
<feature type="region of interest" description="Disordered" evidence="1">
    <location>
        <begin position="1"/>
        <end position="81"/>
    </location>
</feature>
<dbReference type="AlphaFoldDB" id="A0A6C0CIJ3"/>
<protein>
    <submittedName>
        <fullName evidence="2">Uncharacterized protein</fullName>
    </submittedName>
</protein>
<name>A0A6C0CIJ3_9ZZZZ</name>
<reference evidence="2" key="1">
    <citation type="journal article" date="2020" name="Nature">
        <title>Giant virus diversity and host interactions through global metagenomics.</title>
        <authorList>
            <person name="Schulz F."/>
            <person name="Roux S."/>
            <person name="Paez-Espino D."/>
            <person name="Jungbluth S."/>
            <person name="Walsh D.A."/>
            <person name="Denef V.J."/>
            <person name="McMahon K.D."/>
            <person name="Konstantinidis K.T."/>
            <person name="Eloe-Fadrosh E.A."/>
            <person name="Kyrpides N.C."/>
            <person name="Woyke T."/>
        </authorList>
    </citation>
    <scope>NUCLEOTIDE SEQUENCE</scope>
    <source>
        <strain evidence="2">GVMAG-M-3300021079-18</strain>
    </source>
</reference>
<feature type="compositionally biased region" description="Basic and acidic residues" evidence="1">
    <location>
        <begin position="42"/>
        <end position="81"/>
    </location>
</feature>
<feature type="compositionally biased region" description="Basic and acidic residues" evidence="1">
    <location>
        <begin position="447"/>
        <end position="462"/>
    </location>
</feature>
<feature type="region of interest" description="Disordered" evidence="1">
    <location>
        <begin position="122"/>
        <end position="168"/>
    </location>
</feature>
<feature type="region of interest" description="Disordered" evidence="1">
    <location>
        <begin position="239"/>
        <end position="269"/>
    </location>
</feature>